<sequence>MNLLYKALAIFESSIGLMDILEVRYIIAHIDLGTFVVWRNQDNVDAEVLDIVKLGDNTGNIANAITIGVFEGCRSTSSKPVYSINSINHDDLLGYQTAEESADLKEGIDHCESTKGTVQDDLHQAQLVAEEERGTTFLKSVKQHRAAVAWSVLLSTAIIMEGYDMKLLDPSMPSQLLRSAGLSNGASFGSLIGLYLNGHVSERLGFQKALLLSLSLMTAAVFIPFFAPSVEVLLVGQICQGIHWGVFKTLTTAYAAEVCPVHLRGYLTTYVNVCWVIGQFLSVGVLRAMADRTDEWAYRIPFAIQWIWPGPLIIATSFAPESPWWCVRKGRIADAKANLGRLVDSRTTSAKSLDNMVNLMEVTVNQEGEARTGQHYLDCFRGVNRCRAIIAYCTCGIQILSGTGL</sequence>
<dbReference type="PANTHER" id="PTHR48022:SF5">
    <property type="entry name" value="ALPHA-GLUCOSIDES PERMEASE MPH2-RELATED"/>
    <property type="match status" value="1"/>
</dbReference>
<accession>A0A2H3HQR0</accession>
<reference evidence="7 8" key="2">
    <citation type="journal article" date="2017" name="Sci. Rep.">
        <title>A mobile pathogenicity chromosome in Fusarium oxysporum for infection of multiple cucurbit species.</title>
        <authorList>
            <person name="van Dam P."/>
            <person name="Fokkens L."/>
            <person name="Ayukawa Y."/>
            <person name="van der Gragt M."/>
            <person name="Ter Horst A."/>
            <person name="Brankovics B."/>
            <person name="Houterman P.M."/>
            <person name="Arie T."/>
            <person name="Rep M."/>
        </authorList>
    </citation>
    <scope>NUCLEOTIDE SEQUENCE [LARGE SCALE GENOMIC DNA]</scope>
    <source>
        <strain evidence="7 8">Forc016</strain>
    </source>
</reference>
<dbReference type="GO" id="GO:0016020">
    <property type="term" value="C:membrane"/>
    <property type="evidence" value="ECO:0007669"/>
    <property type="project" value="UniProtKB-SubCell"/>
</dbReference>
<evidence type="ECO:0000256" key="2">
    <source>
        <dbReference type="ARBA" id="ARBA00010992"/>
    </source>
</evidence>
<evidence type="ECO:0000256" key="1">
    <source>
        <dbReference type="ARBA" id="ARBA00004141"/>
    </source>
</evidence>
<comment type="subcellular location">
    <subcellularLocation>
        <location evidence="1">Membrane</location>
        <topology evidence="1">Multi-pass membrane protein</topology>
    </subcellularLocation>
</comment>
<dbReference type="PANTHER" id="PTHR48022">
    <property type="entry name" value="PLASTIDIC GLUCOSE TRANSPORTER 4"/>
    <property type="match status" value="1"/>
</dbReference>
<evidence type="ECO:0000256" key="3">
    <source>
        <dbReference type="ARBA" id="ARBA00022692"/>
    </source>
</evidence>
<dbReference type="EMBL" id="MABQ02000003">
    <property type="protein sequence ID" value="PCD41083.1"/>
    <property type="molecule type" value="Genomic_DNA"/>
</dbReference>
<gene>
    <name evidence="7" type="ORF">AU210_003641</name>
</gene>
<organism evidence="7 8">
    <name type="scientific">Fusarium oxysporum f. sp. radicis-cucumerinum</name>
    <dbReference type="NCBI Taxonomy" id="327505"/>
    <lineage>
        <taxon>Eukaryota</taxon>
        <taxon>Fungi</taxon>
        <taxon>Dikarya</taxon>
        <taxon>Ascomycota</taxon>
        <taxon>Pezizomycotina</taxon>
        <taxon>Sordariomycetes</taxon>
        <taxon>Hypocreomycetidae</taxon>
        <taxon>Hypocreales</taxon>
        <taxon>Nectriaceae</taxon>
        <taxon>Fusarium</taxon>
        <taxon>Fusarium oxysporum species complex</taxon>
    </lineage>
</organism>
<comment type="caution">
    <text evidence="7">The sequence shown here is derived from an EMBL/GenBank/DDBJ whole genome shotgun (WGS) entry which is preliminary data.</text>
</comment>
<evidence type="ECO:0000256" key="5">
    <source>
        <dbReference type="ARBA" id="ARBA00023136"/>
    </source>
</evidence>
<dbReference type="SUPFAM" id="SSF103473">
    <property type="entry name" value="MFS general substrate transporter"/>
    <property type="match status" value="1"/>
</dbReference>
<dbReference type="InterPro" id="IPR036259">
    <property type="entry name" value="MFS_trans_sf"/>
</dbReference>
<dbReference type="AlphaFoldDB" id="A0A2H3HQR0"/>
<dbReference type="STRING" id="327505.A0A2H3HQR0"/>
<dbReference type="InterPro" id="IPR005828">
    <property type="entry name" value="MFS_sugar_transport-like"/>
</dbReference>
<dbReference type="InterPro" id="IPR020846">
    <property type="entry name" value="MFS_dom"/>
</dbReference>
<dbReference type="Pfam" id="PF00083">
    <property type="entry name" value="Sugar_tr"/>
    <property type="match status" value="1"/>
</dbReference>
<comment type="similarity">
    <text evidence="2">Belongs to the major facilitator superfamily. Sugar transporter (TC 2.A.1.1) family.</text>
</comment>
<evidence type="ECO:0000313" key="8">
    <source>
        <dbReference type="Proteomes" id="UP000219602"/>
    </source>
</evidence>
<evidence type="ECO:0000259" key="6">
    <source>
        <dbReference type="PROSITE" id="PS50850"/>
    </source>
</evidence>
<keyword evidence="5" id="KW-0472">Membrane</keyword>
<feature type="domain" description="Major facilitator superfamily (MFS) profile" evidence="6">
    <location>
        <begin position="135"/>
        <end position="405"/>
    </location>
</feature>
<reference evidence="7 8" key="1">
    <citation type="journal article" date="2016" name="Environ. Microbiol.">
        <title>Effector profiles distinguish formae speciales of Fusarium oxysporum.</title>
        <authorList>
            <person name="van Dam P."/>
            <person name="Fokkens L."/>
            <person name="Schmidt S.M."/>
            <person name="Linmans J.H."/>
            <person name="Kistler H.C."/>
            <person name="Ma L.J."/>
            <person name="Rep M."/>
        </authorList>
    </citation>
    <scope>NUCLEOTIDE SEQUENCE [LARGE SCALE GENOMIC DNA]</scope>
    <source>
        <strain evidence="7 8">Forc016</strain>
    </source>
</reference>
<dbReference type="PROSITE" id="PS50850">
    <property type="entry name" value="MFS"/>
    <property type="match status" value="1"/>
</dbReference>
<name>A0A2H3HQR0_FUSOX</name>
<proteinExistence type="inferred from homology"/>
<evidence type="ECO:0000256" key="4">
    <source>
        <dbReference type="ARBA" id="ARBA00022989"/>
    </source>
</evidence>
<keyword evidence="4" id="KW-1133">Transmembrane helix</keyword>
<keyword evidence="3" id="KW-0812">Transmembrane</keyword>
<dbReference type="InterPro" id="IPR050360">
    <property type="entry name" value="MFS_Sugar_Transporters"/>
</dbReference>
<dbReference type="Proteomes" id="UP000219602">
    <property type="component" value="Chromosome 4"/>
</dbReference>
<dbReference type="Gene3D" id="1.20.1250.20">
    <property type="entry name" value="MFS general substrate transporter like domains"/>
    <property type="match status" value="1"/>
</dbReference>
<protein>
    <recommendedName>
        <fullName evidence="6">Major facilitator superfamily (MFS) profile domain-containing protein</fullName>
    </recommendedName>
</protein>
<evidence type="ECO:0000313" key="7">
    <source>
        <dbReference type="EMBL" id="PCD41083.1"/>
    </source>
</evidence>
<dbReference type="GO" id="GO:0005351">
    <property type="term" value="F:carbohydrate:proton symporter activity"/>
    <property type="evidence" value="ECO:0007669"/>
    <property type="project" value="TreeGrafter"/>
</dbReference>